<keyword evidence="2" id="KW-1185">Reference proteome</keyword>
<reference evidence="1 2" key="1">
    <citation type="submission" date="2023-03" db="EMBL/GenBank/DDBJ databases">
        <title>High recombination rates correlate with genetic variation in Cardiocondyla obscurior ants.</title>
        <authorList>
            <person name="Errbii M."/>
        </authorList>
    </citation>
    <scope>NUCLEOTIDE SEQUENCE [LARGE SCALE GENOMIC DNA]</scope>
    <source>
        <strain evidence="1">Alpha-2009</strain>
        <tissue evidence="1">Whole body</tissue>
    </source>
</reference>
<protein>
    <submittedName>
        <fullName evidence="1">Uncharacterized protein</fullName>
    </submittedName>
</protein>
<dbReference type="AlphaFoldDB" id="A0AAW2FHZ6"/>
<comment type="caution">
    <text evidence="1">The sequence shown here is derived from an EMBL/GenBank/DDBJ whole genome shotgun (WGS) entry which is preliminary data.</text>
</comment>
<dbReference type="Proteomes" id="UP001430953">
    <property type="component" value="Unassembled WGS sequence"/>
</dbReference>
<accession>A0AAW2FHZ6</accession>
<evidence type="ECO:0000313" key="2">
    <source>
        <dbReference type="Proteomes" id="UP001430953"/>
    </source>
</evidence>
<sequence>MYANVENKNSKNCFKGFKFNYVCCKSRDLPCYVICLSEKIKSEIFYTSLLHYDHVTFFI</sequence>
<evidence type="ECO:0000313" key="1">
    <source>
        <dbReference type="EMBL" id="KAL0114670.1"/>
    </source>
</evidence>
<proteinExistence type="predicted"/>
<dbReference type="EMBL" id="JADYXP020000011">
    <property type="protein sequence ID" value="KAL0114670.1"/>
    <property type="molecule type" value="Genomic_DNA"/>
</dbReference>
<name>A0AAW2FHZ6_9HYME</name>
<gene>
    <name evidence="1" type="ORF">PUN28_011753</name>
</gene>
<organism evidence="1 2">
    <name type="scientific">Cardiocondyla obscurior</name>
    <dbReference type="NCBI Taxonomy" id="286306"/>
    <lineage>
        <taxon>Eukaryota</taxon>
        <taxon>Metazoa</taxon>
        <taxon>Ecdysozoa</taxon>
        <taxon>Arthropoda</taxon>
        <taxon>Hexapoda</taxon>
        <taxon>Insecta</taxon>
        <taxon>Pterygota</taxon>
        <taxon>Neoptera</taxon>
        <taxon>Endopterygota</taxon>
        <taxon>Hymenoptera</taxon>
        <taxon>Apocrita</taxon>
        <taxon>Aculeata</taxon>
        <taxon>Formicoidea</taxon>
        <taxon>Formicidae</taxon>
        <taxon>Myrmicinae</taxon>
        <taxon>Cardiocondyla</taxon>
    </lineage>
</organism>